<dbReference type="OrthoDB" id="9797882at2"/>
<feature type="domain" description="VOC" evidence="2">
    <location>
        <begin position="6"/>
        <end position="148"/>
    </location>
</feature>
<dbReference type="InterPro" id="IPR029068">
    <property type="entry name" value="Glyas_Bleomycin-R_OHBP_Dase"/>
</dbReference>
<comment type="caution">
    <text evidence="3">The sequence shown here is derived from an EMBL/GenBank/DDBJ whole genome shotgun (WGS) entry which is preliminary data.</text>
</comment>
<dbReference type="Proteomes" id="UP000281474">
    <property type="component" value="Unassembled WGS sequence"/>
</dbReference>
<dbReference type="PANTHER" id="PTHR43048:SF3">
    <property type="entry name" value="METHYLMALONYL-COA EPIMERASE, MITOCHONDRIAL"/>
    <property type="match status" value="1"/>
</dbReference>
<dbReference type="PROSITE" id="PS51819">
    <property type="entry name" value="VOC"/>
    <property type="match status" value="1"/>
</dbReference>
<keyword evidence="1" id="KW-0479">Metal-binding</keyword>
<dbReference type="InterPro" id="IPR051785">
    <property type="entry name" value="MMCE/EMCE_epimerase"/>
</dbReference>
<proteinExistence type="predicted"/>
<evidence type="ECO:0000259" key="2">
    <source>
        <dbReference type="PROSITE" id="PS51819"/>
    </source>
</evidence>
<dbReference type="EMBL" id="QZEI01000118">
    <property type="protein sequence ID" value="RLV57932.1"/>
    <property type="molecule type" value="Genomic_DNA"/>
</dbReference>
<accession>A0A3L8PV60</accession>
<evidence type="ECO:0000313" key="3">
    <source>
        <dbReference type="EMBL" id="RLV57932.1"/>
    </source>
</evidence>
<name>A0A3L8PV60_9GAMM</name>
<evidence type="ECO:0000313" key="4">
    <source>
        <dbReference type="Proteomes" id="UP000281474"/>
    </source>
</evidence>
<dbReference type="Gene3D" id="3.10.180.10">
    <property type="entry name" value="2,3-Dihydroxybiphenyl 1,2-Dioxygenase, domain 1"/>
    <property type="match status" value="1"/>
</dbReference>
<dbReference type="InterPro" id="IPR004360">
    <property type="entry name" value="Glyas_Fos-R_dOase_dom"/>
</dbReference>
<reference evidence="3 4" key="1">
    <citation type="submission" date="2018-09" db="EMBL/GenBank/DDBJ databases">
        <title>Phylogeny of the Shewanellaceae, and recommendation for two new genera, Pseudoshewanella and Parashewanella.</title>
        <authorList>
            <person name="Wang G."/>
        </authorList>
    </citation>
    <scope>NUCLEOTIDE SEQUENCE [LARGE SCALE GENOMIC DNA]</scope>
    <source>
        <strain evidence="3 4">C51</strain>
    </source>
</reference>
<organism evidence="3 4">
    <name type="scientific">Parashewanella curva</name>
    <dbReference type="NCBI Taxonomy" id="2338552"/>
    <lineage>
        <taxon>Bacteria</taxon>
        <taxon>Pseudomonadati</taxon>
        <taxon>Pseudomonadota</taxon>
        <taxon>Gammaproteobacteria</taxon>
        <taxon>Alteromonadales</taxon>
        <taxon>Shewanellaceae</taxon>
        <taxon>Parashewanella</taxon>
    </lineage>
</organism>
<dbReference type="InterPro" id="IPR037523">
    <property type="entry name" value="VOC_core"/>
</dbReference>
<dbReference type="RefSeq" id="WP_121840740.1">
    <property type="nucleotide sequence ID" value="NZ_ML014867.1"/>
</dbReference>
<protein>
    <submittedName>
        <fullName evidence="3">Bleomycin resistance protein</fullName>
    </submittedName>
</protein>
<sequence length="191" mass="21821">MIKFEGFSHINIVVDDTEKAIHFYQTVFGAISQQCFPNFKNIGFAKSAGFINKPEDVDVTITFLEIPNTGVFIELMEYHSPQGSCDIRFKQTHDMGNVGHIALKVTNIQEAFEFIKQQPDATLINSSDDYQAFKIDDISADEFYFFDPEKDANLDEKQAVCDVVSQIRYFYFIDPYGVQWELEQGHSDIGS</sequence>
<dbReference type="GO" id="GO:0046491">
    <property type="term" value="P:L-methylmalonyl-CoA metabolic process"/>
    <property type="evidence" value="ECO:0007669"/>
    <property type="project" value="TreeGrafter"/>
</dbReference>
<keyword evidence="4" id="KW-1185">Reference proteome</keyword>
<dbReference type="SUPFAM" id="SSF54593">
    <property type="entry name" value="Glyoxalase/Bleomycin resistance protein/Dihydroxybiphenyl dioxygenase"/>
    <property type="match status" value="1"/>
</dbReference>
<evidence type="ECO:0000256" key="1">
    <source>
        <dbReference type="ARBA" id="ARBA00022723"/>
    </source>
</evidence>
<gene>
    <name evidence="3" type="ORF">D5018_19965</name>
</gene>
<dbReference type="GO" id="GO:0004493">
    <property type="term" value="F:methylmalonyl-CoA epimerase activity"/>
    <property type="evidence" value="ECO:0007669"/>
    <property type="project" value="TreeGrafter"/>
</dbReference>
<dbReference type="AlphaFoldDB" id="A0A3L8PV60"/>
<dbReference type="PANTHER" id="PTHR43048">
    <property type="entry name" value="METHYLMALONYL-COA EPIMERASE"/>
    <property type="match status" value="1"/>
</dbReference>
<dbReference type="GO" id="GO:0046872">
    <property type="term" value="F:metal ion binding"/>
    <property type="evidence" value="ECO:0007669"/>
    <property type="project" value="UniProtKB-KW"/>
</dbReference>
<dbReference type="Pfam" id="PF00903">
    <property type="entry name" value="Glyoxalase"/>
    <property type="match status" value="1"/>
</dbReference>